<feature type="signal peptide" evidence="1">
    <location>
        <begin position="1"/>
        <end position="21"/>
    </location>
</feature>
<reference evidence="3" key="1">
    <citation type="submission" date="2023-11" db="UniProtKB">
        <authorList>
            <consortium name="WormBaseParasite"/>
        </authorList>
    </citation>
    <scope>IDENTIFICATION</scope>
</reference>
<dbReference type="InterPro" id="IPR011001">
    <property type="entry name" value="Saposin-like"/>
</dbReference>
<dbReference type="Proteomes" id="UP000050790">
    <property type="component" value="Unassembled WGS sequence"/>
</dbReference>
<feature type="chain" id="PRO_5041682770" description="Saposin B-type domain-containing protein" evidence="1">
    <location>
        <begin position="22"/>
        <end position="169"/>
    </location>
</feature>
<dbReference type="WBParaSite" id="SMRG1_47680.1">
    <property type="protein sequence ID" value="SMRG1_47680.1"/>
    <property type="gene ID" value="SMRG1_47680"/>
</dbReference>
<dbReference type="AlphaFoldDB" id="A0AA84ZUS8"/>
<proteinExistence type="predicted"/>
<sequence length="169" mass="19303">MLIIHILSYLVILDLMLQIDSTREKITSEKWNNLLNTELFIAQTMKLHIQKECIQTLANVSINKKSEISCELFANLIIDLLSHEHNGKLPDKVNLDVCTGCKMTVIAVKFILQLSQVTYYINKFIDQLCIFTGPYLSECSFVAQNYAGILINLFENSTVPIICQRLMIC</sequence>
<evidence type="ECO:0008006" key="4">
    <source>
        <dbReference type="Google" id="ProtNLM"/>
    </source>
</evidence>
<dbReference type="SUPFAM" id="SSF47862">
    <property type="entry name" value="Saposin"/>
    <property type="match status" value="1"/>
</dbReference>
<keyword evidence="1" id="KW-0732">Signal</keyword>
<dbReference type="Gene3D" id="1.10.225.10">
    <property type="entry name" value="Saposin-like"/>
    <property type="match status" value="1"/>
</dbReference>
<accession>A0AA84ZUS8</accession>
<evidence type="ECO:0000256" key="1">
    <source>
        <dbReference type="SAM" id="SignalP"/>
    </source>
</evidence>
<organism evidence="2 3">
    <name type="scientific">Schistosoma margrebowiei</name>
    <dbReference type="NCBI Taxonomy" id="48269"/>
    <lineage>
        <taxon>Eukaryota</taxon>
        <taxon>Metazoa</taxon>
        <taxon>Spiralia</taxon>
        <taxon>Lophotrochozoa</taxon>
        <taxon>Platyhelminthes</taxon>
        <taxon>Trematoda</taxon>
        <taxon>Digenea</taxon>
        <taxon>Strigeidida</taxon>
        <taxon>Schistosomatoidea</taxon>
        <taxon>Schistosomatidae</taxon>
        <taxon>Schistosoma</taxon>
    </lineage>
</organism>
<evidence type="ECO:0000313" key="2">
    <source>
        <dbReference type="Proteomes" id="UP000050790"/>
    </source>
</evidence>
<name>A0AA84ZUS8_9TREM</name>
<protein>
    <recommendedName>
        <fullName evidence="4">Saposin B-type domain-containing protein</fullName>
    </recommendedName>
</protein>
<evidence type="ECO:0000313" key="3">
    <source>
        <dbReference type="WBParaSite" id="SMRG1_47680.1"/>
    </source>
</evidence>